<evidence type="ECO:0000256" key="2">
    <source>
        <dbReference type="PROSITE-ProRule" id="PRU00504"/>
    </source>
</evidence>
<comment type="caution">
    <text evidence="3">The sequence shown here is derived from an EMBL/GenBank/DDBJ whole genome shotgun (WGS) entry which is preliminary data.</text>
</comment>
<accession>A0AAV7JJI5</accession>
<reference evidence="3 4" key="1">
    <citation type="journal article" date="2023" name="BMC Biol.">
        <title>The compact genome of the sponge Oopsacas minuta (Hexactinellida) is lacking key metazoan core genes.</title>
        <authorList>
            <person name="Santini S."/>
            <person name="Schenkelaars Q."/>
            <person name="Jourda C."/>
            <person name="Duchesne M."/>
            <person name="Belahbib H."/>
            <person name="Rocher C."/>
            <person name="Selva M."/>
            <person name="Riesgo A."/>
            <person name="Vervoort M."/>
            <person name="Leys S.P."/>
            <person name="Kodjabachian L."/>
            <person name="Le Bivic A."/>
            <person name="Borchiellini C."/>
            <person name="Claverie J.M."/>
            <person name="Renard E."/>
        </authorList>
    </citation>
    <scope>NUCLEOTIDE SEQUENCE [LARGE SCALE GENOMIC DNA]</scope>
    <source>
        <strain evidence="3">SPO-2</strain>
    </source>
</reference>
<dbReference type="CDD" id="cd05819">
    <property type="entry name" value="NHL"/>
    <property type="match status" value="1"/>
</dbReference>
<protein>
    <submittedName>
        <fullName evidence="3">PEP-CTERM domain protein</fullName>
    </submittedName>
</protein>
<dbReference type="EMBL" id="JAKMXF010000322">
    <property type="protein sequence ID" value="KAI6649080.1"/>
    <property type="molecule type" value="Genomic_DNA"/>
</dbReference>
<dbReference type="PROSITE" id="PS51125">
    <property type="entry name" value="NHL"/>
    <property type="match status" value="1"/>
</dbReference>
<dbReference type="GO" id="GO:0061630">
    <property type="term" value="F:ubiquitin protein ligase activity"/>
    <property type="evidence" value="ECO:0007669"/>
    <property type="project" value="TreeGrafter"/>
</dbReference>
<keyword evidence="1" id="KW-0677">Repeat</keyword>
<gene>
    <name evidence="3" type="ORF">LOD99_6801</name>
</gene>
<dbReference type="AlphaFoldDB" id="A0AAV7JJI5"/>
<sequence length="431" mass="48727">MATQFPETIGVPQMPESLAEPFIDPIEVQIHQSINKLIFLLNQRRVHLLATLRDRREEMRADLVARQEIGEELVGAKTLLEGQIKHNMLHSMQQRLVGEMEAKVAELHLNAPQAQELRFLCNTQDLEEHISRLGEINQHEIPPIPPMPVFLPIPPIPPTPVIPNYSAFQQPIVAVGKQGSVRGAFNNPRGVTIEPESGHIYVADMNNSRIQIFSQEGHHLNIFGDRHLKSPWGILIHEDNIYVTDLGQHNIFLVKLPELTMIKRVGKRGSGGEEFKYPRQPAISPNLHLYVPDCLNDRLQILTTNLVFKDSLRHKTMKRPVDVKFTKSEMFVLSWCDNLCIHVFTLSGEKSRSLLTRGRGMQVEEAYFFCLDGYNNIVISDYYADKIKVFSPEGELLHTIGHTKPNGLSIINNSKLVCTSDSANGLKILSA</sequence>
<dbReference type="Proteomes" id="UP001165289">
    <property type="component" value="Unassembled WGS sequence"/>
</dbReference>
<name>A0AAV7JJI5_9METZ</name>
<proteinExistence type="predicted"/>
<dbReference type="InterPro" id="IPR011042">
    <property type="entry name" value="6-blade_b-propeller_TolB-like"/>
</dbReference>
<keyword evidence="4" id="KW-1185">Reference proteome</keyword>
<dbReference type="InterPro" id="IPR050952">
    <property type="entry name" value="TRIM-NHL_E3_ligases"/>
</dbReference>
<dbReference type="GO" id="GO:0000209">
    <property type="term" value="P:protein polyubiquitination"/>
    <property type="evidence" value="ECO:0007669"/>
    <property type="project" value="TreeGrafter"/>
</dbReference>
<dbReference type="GO" id="GO:0043161">
    <property type="term" value="P:proteasome-mediated ubiquitin-dependent protein catabolic process"/>
    <property type="evidence" value="ECO:0007669"/>
    <property type="project" value="TreeGrafter"/>
</dbReference>
<dbReference type="PANTHER" id="PTHR24104:SF25">
    <property type="entry name" value="PROTEIN LIN-41"/>
    <property type="match status" value="1"/>
</dbReference>
<evidence type="ECO:0000313" key="3">
    <source>
        <dbReference type="EMBL" id="KAI6649080.1"/>
    </source>
</evidence>
<evidence type="ECO:0000313" key="4">
    <source>
        <dbReference type="Proteomes" id="UP001165289"/>
    </source>
</evidence>
<dbReference type="InterPro" id="IPR001258">
    <property type="entry name" value="NHL_repeat"/>
</dbReference>
<dbReference type="Gene3D" id="2.120.10.30">
    <property type="entry name" value="TolB, C-terminal domain"/>
    <property type="match status" value="1"/>
</dbReference>
<evidence type="ECO:0000256" key="1">
    <source>
        <dbReference type="ARBA" id="ARBA00022737"/>
    </source>
</evidence>
<dbReference type="PANTHER" id="PTHR24104">
    <property type="entry name" value="E3 UBIQUITIN-PROTEIN LIGASE NHLRC1-RELATED"/>
    <property type="match status" value="1"/>
</dbReference>
<feature type="repeat" description="NHL" evidence="2">
    <location>
        <begin position="175"/>
        <end position="216"/>
    </location>
</feature>
<organism evidence="3 4">
    <name type="scientific">Oopsacas minuta</name>
    <dbReference type="NCBI Taxonomy" id="111878"/>
    <lineage>
        <taxon>Eukaryota</taxon>
        <taxon>Metazoa</taxon>
        <taxon>Porifera</taxon>
        <taxon>Hexactinellida</taxon>
        <taxon>Hexasterophora</taxon>
        <taxon>Lyssacinosida</taxon>
        <taxon>Leucopsacidae</taxon>
        <taxon>Oopsacas</taxon>
    </lineage>
</organism>
<dbReference type="GO" id="GO:0008270">
    <property type="term" value="F:zinc ion binding"/>
    <property type="evidence" value="ECO:0007669"/>
    <property type="project" value="UniProtKB-KW"/>
</dbReference>
<dbReference type="SUPFAM" id="SSF63829">
    <property type="entry name" value="Calcium-dependent phosphotriesterase"/>
    <property type="match status" value="1"/>
</dbReference>
<dbReference type="Pfam" id="PF01436">
    <property type="entry name" value="NHL"/>
    <property type="match status" value="1"/>
</dbReference>